<dbReference type="PANTHER" id="PTHR43272:SF33">
    <property type="entry name" value="AMP-BINDING DOMAIN-CONTAINING PROTEIN-RELATED"/>
    <property type="match status" value="1"/>
</dbReference>
<dbReference type="PANTHER" id="PTHR43272">
    <property type="entry name" value="LONG-CHAIN-FATTY-ACID--COA LIGASE"/>
    <property type="match status" value="1"/>
</dbReference>
<proteinExistence type="predicted"/>
<dbReference type="Proteomes" id="UP000770889">
    <property type="component" value="Unassembled WGS sequence"/>
</dbReference>
<dbReference type="PROSITE" id="PS00455">
    <property type="entry name" value="AMP_BINDING"/>
    <property type="match status" value="1"/>
</dbReference>
<evidence type="ECO:0000313" key="5">
    <source>
        <dbReference type="Proteomes" id="UP000770889"/>
    </source>
</evidence>
<evidence type="ECO:0000256" key="2">
    <source>
        <dbReference type="ARBA" id="ARBA00022840"/>
    </source>
</evidence>
<dbReference type="GO" id="GO:0016020">
    <property type="term" value="C:membrane"/>
    <property type="evidence" value="ECO:0007669"/>
    <property type="project" value="TreeGrafter"/>
</dbReference>
<dbReference type="Pfam" id="PF23562">
    <property type="entry name" value="AMP-binding_C_3"/>
    <property type="match status" value="1"/>
</dbReference>
<dbReference type="EMBL" id="JAHHGM010000024">
    <property type="protein sequence ID" value="MBT2990932.1"/>
    <property type="molecule type" value="Genomic_DNA"/>
</dbReference>
<name>A0A944QV77_9GAMM</name>
<sequence length="624" mass="70433">MIKGRSKPWLRLRHDWSRYVKWSEDLISPEQAGTLDGLFLQRARRTPDTVAYRHYHRYNKQWYELTWGDMERQVTRWRQALSAEELEEGDRVAILLRNSPEWVMFDQAALSLGLVVVPLYTDDRADAIAYILRDAAVKLLLVQDSGRWNRMADSVEELPQLQRVVVLETDRQPQSVEDELVREAKHWLPPRGEPLKRRYADPENLASIVYTSGTTGRPKGVMLSHYNMLSIAHGSLTVVDCYQQDSFLSFLPLSHTLERTGGYYLPMMAGASVSFARSIPQLAEDLQHIRPTAIIAVPRIFERVYARVQDQLQNKTPLARLLFNMALKIGFGEFEYRMGRRSWFPGLLLHPLLRKLVSGKILDKLGGRLRVAVSGGAAISPEIARVFLGLGLPMLQGYGLTETSPVISVNPMHNIKPESVGVPLRGVTVKIGDDSELLVKTPGMMLGYWNNHAATAEMIDPQGWLHTGDQARIDDDGHIYITGRIKDILVLSNGEKIPPSDMEMAIALDPLIEQVMVVGEGKPYLGALVVLNPDLWNGFAEEYDLDPSLPASLGDERLHNVVLKRIRMALRDFPGYAKIRRVALLLEPWTIDNGLMTPTMKIKRQKVLQHCGSQVESLYGDGLV</sequence>
<dbReference type="CDD" id="cd05907">
    <property type="entry name" value="VL_LC_FACS_like"/>
    <property type="match status" value="1"/>
</dbReference>
<dbReference type="GO" id="GO:0005524">
    <property type="term" value="F:ATP binding"/>
    <property type="evidence" value="ECO:0007669"/>
    <property type="project" value="UniProtKB-KW"/>
</dbReference>
<evidence type="ECO:0000313" key="4">
    <source>
        <dbReference type="EMBL" id="MBT2990932.1"/>
    </source>
</evidence>
<dbReference type="InterPro" id="IPR000873">
    <property type="entry name" value="AMP-dep_synth/lig_dom"/>
</dbReference>
<feature type="domain" description="AMP-dependent synthetase/ligase" evidence="3">
    <location>
        <begin position="41"/>
        <end position="449"/>
    </location>
</feature>
<dbReference type="SUPFAM" id="SSF56801">
    <property type="entry name" value="Acetyl-CoA synthetase-like"/>
    <property type="match status" value="1"/>
</dbReference>
<dbReference type="Gene3D" id="3.40.50.12780">
    <property type="entry name" value="N-terminal domain of ligase-like"/>
    <property type="match status" value="1"/>
</dbReference>
<dbReference type="InterPro" id="IPR020845">
    <property type="entry name" value="AMP-binding_CS"/>
</dbReference>
<keyword evidence="1" id="KW-0547">Nucleotide-binding</keyword>
<dbReference type="AlphaFoldDB" id="A0A944QV77"/>
<accession>A0A944QV77</accession>
<keyword evidence="4" id="KW-0436">Ligase</keyword>
<keyword evidence="2" id="KW-0067">ATP-binding</keyword>
<comment type="caution">
    <text evidence="4">The sequence shown here is derived from an EMBL/GenBank/DDBJ whole genome shotgun (WGS) entry which is preliminary data.</text>
</comment>
<evidence type="ECO:0000256" key="1">
    <source>
        <dbReference type="ARBA" id="ARBA00022741"/>
    </source>
</evidence>
<organism evidence="4 5">
    <name type="scientific">Candidatus Thiodiazotropha taylori</name>
    <dbReference type="NCBI Taxonomy" id="2792791"/>
    <lineage>
        <taxon>Bacteria</taxon>
        <taxon>Pseudomonadati</taxon>
        <taxon>Pseudomonadota</taxon>
        <taxon>Gammaproteobacteria</taxon>
        <taxon>Chromatiales</taxon>
        <taxon>Sedimenticolaceae</taxon>
        <taxon>Candidatus Thiodiazotropha</taxon>
    </lineage>
</organism>
<dbReference type="InterPro" id="IPR042099">
    <property type="entry name" value="ANL_N_sf"/>
</dbReference>
<reference evidence="4 5" key="1">
    <citation type="submission" date="2021-05" db="EMBL/GenBank/DDBJ databases">
        <title>Genetic and Functional Diversity in Clade A Lucinid endosymbionts from the Bahamas.</title>
        <authorList>
            <person name="Giani N.M."/>
            <person name="Engel A.S."/>
            <person name="Campbell B.J."/>
        </authorList>
    </citation>
    <scope>NUCLEOTIDE SEQUENCE [LARGE SCALE GENOMIC DNA]</scope>
    <source>
        <strain evidence="4">LUC16012Gg_MoonRockCtena</strain>
    </source>
</reference>
<protein>
    <submittedName>
        <fullName evidence="4">Long-chain fatty acid--CoA ligase</fullName>
    </submittedName>
</protein>
<evidence type="ECO:0000259" key="3">
    <source>
        <dbReference type="Pfam" id="PF00501"/>
    </source>
</evidence>
<dbReference type="GO" id="GO:0004467">
    <property type="term" value="F:long-chain fatty acid-CoA ligase activity"/>
    <property type="evidence" value="ECO:0007669"/>
    <property type="project" value="TreeGrafter"/>
</dbReference>
<gene>
    <name evidence="4" type="ORF">KME65_18400</name>
</gene>
<dbReference type="Pfam" id="PF00501">
    <property type="entry name" value="AMP-binding"/>
    <property type="match status" value="1"/>
</dbReference>